<protein>
    <recommendedName>
        <fullName evidence="7">HORMA domain-containing protein</fullName>
    </recommendedName>
</protein>
<evidence type="ECO:0000256" key="5">
    <source>
        <dbReference type="ARBA" id="ARBA00023242"/>
    </source>
</evidence>
<evidence type="ECO:0000256" key="3">
    <source>
        <dbReference type="ARBA" id="ARBA00022618"/>
    </source>
</evidence>
<gene>
    <name evidence="8" type="ORF">CANVERA_P2113</name>
</gene>
<dbReference type="GO" id="GO:0007094">
    <property type="term" value="P:mitotic spindle assembly checkpoint signaling"/>
    <property type="evidence" value="ECO:0007669"/>
    <property type="project" value="TreeGrafter"/>
</dbReference>
<proteinExistence type="inferred from homology"/>
<dbReference type="PANTHER" id="PTHR11842">
    <property type="entry name" value="MITOTIC SPINDLE ASSEMBLY CHECKPOINT PROTEIN MAD2"/>
    <property type="match status" value="1"/>
</dbReference>
<accession>A0A9W4XG94</accession>
<dbReference type="Gene3D" id="3.30.900.10">
    <property type="entry name" value="HORMA domain"/>
    <property type="match status" value="1"/>
</dbReference>
<name>A0A9W4XG94_9ASCO</name>
<dbReference type="InterPro" id="IPR036570">
    <property type="entry name" value="HORMA_dom_sf"/>
</dbReference>
<dbReference type="GO" id="GO:0000776">
    <property type="term" value="C:kinetochore"/>
    <property type="evidence" value="ECO:0007669"/>
    <property type="project" value="TreeGrafter"/>
</dbReference>
<dbReference type="GO" id="GO:0005654">
    <property type="term" value="C:nucleoplasm"/>
    <property type="evidence" value="ECO:0007669"/>
    <property type="project" value="TreeGrafter"/>
</dbReference>
<dbReference type="InterPro" id="IPR045091">
    <property type="entry name" value="Mad2-like"/>
</dbReference>
<dbReference type="EMBL" id="CANTUO010000002">
    <property type="protein sequence ID" value="CAI5757599.1"/>
    <property type="molecule type" value="Genomic_DNA"/>
</dbReference>
<keyword evidence="4" id="KW-0498">Mitosis</keyword>
<dbReference type="PROSITE" id="PS50815">
    <property type="entry name" value="HORMA"/>
    <property type="match status" value="1"/>
</dbReference>
<dbReference type="Pfam" id="PF02301">
    <property type="entry name" value="HORMA"/>
    <property type="match status" value="1"/>
</dbReference>
<comment type="caution">
    <text evidence="8">The sequence shown here is derived from an EMBL/GenBank/DDBJ whole genome shotgun (WGS) entry which is preliminary data.</text>
</comment>
<comment type="similarity">
    <text evidence="2">Belongs to the MAD2 family.</text>
</comment>
<evidence type="ECO:0000313" key="8">
    <source>
        <dbReference type="EMBL" id="CAI5757599.1"/>
    </source>
</evidence>
<keyword evidence="5" id="KW-0539">Nucleus</keyword>
<evidence type="ECO:0000256" key="6">
    <source>
        <dbReference type="ARBA" id="ARBA00023306"/>
    </source>
</evidence>
<comment type="subcellular location">
    <subcellularLocation>
        <location evidence="1">Nucleus</location>
    </subcellularLocation>
</comment>
<dbReference type="AlphaFoldDB" id="A0A9W4XG94"/>
<evidence type="ECO:0000313" key="9">
    <source>
        <dbReference type="Proteomes" id="UP001152885"/>
    </source>
</evidence>
<evidence type="ECO:0000256" key="1">
    <source>
        <dbReference type="ARBA" id="ARBA00004123"/>
    </source>
</evidence>
<dbReference type="Proteomes" id="UP001152885">
    <property type="component" value="Unassembled WGS sequence"/>
</dbReference>
<dbReference type="PANTHER" id="PTHR11842:SF11">
    <property type="entry name" value="MITOTIC SPINDLE ASSEMBLY CHECKPOINT PROTEIN MAD2A"/>
    <property type="match status" value="1"/>
</dbReference>
<dbReference type="GO" id="GO:0005737">
    <property type="term" value="C:cytoplasm"/>
    <property type="evidence" value="ECO:0007669"/>
    <property type="project" value="TreeGrafter"/>
</dbReference>
<evidence type="ECO:0000259" key="7">
    <source>
        <dbReference type="PROSITE" id="PS50815"/>
    </source>
</evidence>
<organism evidence="8 9">
    <name type="scientific">Candida verbasci</name>
    <dbReference type="NCBI Taxonomy" id="1227364"/>
    <lineage>
        <taxon>Eukaryota</taxon>
        <taxon>Fungi</taxon>
        <taxon>Dikarya</taxon>
        <taxon>Ascomycota</taxon>
        <taxon>Saccharomycotina</taxon>
        <taxon>Pichiomycetes</taxon>
        <taxon>Debaryomycetaceae</taxon>
        <taxon>Candida/Lodderomyces clade</taxon>
        <taxon>Candida</taxon>
    </lineage>
</organism>
<dbReference type="GO" id="GO:0051301">
    <property type="term" value="P:cell division"/>
    <property type="evidence" value="ECO:0007669"/>
    <property type="project" value="UniProtKB-KW"/>
</dbReference>
<evidence type="ECO:0000256" key="4">
    <source>
        <dbReference type="ARBA" id="ARBA00022776"/>
    </source>
</evidence>
<evidence type="ECO:0000256" key="2">
    <source>
        <dbReference type="ARBA" id="ARBA00010348"/>
    </source>
</evidence>
<dbReference type="SUPFAM" id="SSF56019">
    <property type="entry name" value="The spindle assembly checkpoint protein mad2"/>
    <property type="match status" value="1"/>
</dbReference>
<dbReference type="OrthoDB" id="1806at2759"/>
<keyword evidence="6" id="KW-0131">Cell cycle</keyword>
<keyword evidence="3" id="KW-0132">Cell division</keyword>
<reference evidence="8" key="1">
    <citation type="submission" date="2022-12" db="EMBL/GenBank/DDBJ databases">
        <authorList>
            <person name="Brejova B."/>
        </authorList>
    </citation>
    <scope>NUCLEOTIDE SEQUENCE</scope>
</reference>
<feature type="domain" description="HORMA" evidence="7">
    <location>
        <begin position="7"/>
        <end position="189"/>
    </location>
</feature>
<keyword evidence="9" id="KW-1185">Reference proteome</keyword>
<sequence length="194" mass="22813">MSKVALKGSSKLVSDYFEYALNNILYQRGIYPQEDFITVKKFDLPMIKCNDDDICKYIENIMIQIRKWIYSKRIEKFVIVIISKSNLDNIERWEFDVKSENEEIEKDQIETQKEIQTIIRQITSSVSYLPVLKDDDYTFNVLVYTDPNTSIPIEWIDTEGDGKILQGDNIDNVNFTSFSTKFHHVNTSVSYKYT</sequence>
<dbReference type="InterPro" id="IPR003511">
    <property type="entry name" value="HORMA_dom"/>
</dbReference>